<name>A0A432DTM3_9FLAO</name>
<dbReference type="Proteomes" id="UP000276953">
    <property type="component" value="Unassembled WGS sequence"/>
</dbReference>
<dbReference type="AlphaFoldDB" id="A0A432DTM3"/>
<accession>A0A432DTM3</accession>
<gene>
    <name evidence="1" type="ORF">EJ377_19520</name>
</gene>
<dbReference type="EMBL" id="RYFC01000003">
    <property type="protein sequence ID" value="RTZ46431.1"/>
    <property type="molecule type" value="Genomic_DNA"/>
</dbReference>
<evidence type="ECO:0000313" key="2">
    <source>
        <dbReference type="Proteomes" id="UP000276953"/>
    </source>
</evidence>
<proteinExistence type="predicted"/>
<sequence length="69" mass="7978">MKTKIQACIIDDEKHGRDYIALLIQRNSLNLKLSFRHPVLRIPTKAFEKYSGYHFLDIQLKEGTASISC</sequence>
<comment type="caution">
    <text evidence="1">The sequence shown here is derived from an EMBL/GenBank/DDBJ whole genome shotgun (WGS) entry which is preliminary data.</text>
</comment>
<reference evidence="1 2" key="1">
    <citation type="submission" date="2018-12" db="EMBL/GenBank/DDBJ databases">
        <title>Draft Genome Sequence of Chryseobacterium arthrosphaerae strain ED882-96 Isolated from the Blood of a Patient with Liver Cirrhosis in Taiwan.</title>
        <authorList>
            <person name="Lin J.-N."/>
            <person name="Lai C.-H."/>
            <person name="Yang C.-H."/>
            <person name="Huang Y.-H."/>
        </authorList>
    </citation>
    <scope>NUCLEOTIDE SEQUENCE [LARGE SCALE GENOMIC DNA]</scope>
    <source>
        <strain evidence="1 2">ED882-96</strain>
    </source>
</reference>
<evidence type="ECO:0000313" key="1">
    <source>
        <dbReference type="EMBL" id="RTZ46431.1"/>
    </source>
</evidence>
<protein>
    <submittedName>
        <fullName evidence="1">Uncharacterized protein</fullName>
    </submittedName>
</protein>
<organism evidence="1 2">
    <name type="scientific">Chryseobacterium arthrosphaerae</name>
    <dbReference type="NCBI Taxonomy" id="651561"/>
    <lineage>
        <taxon>Bacteria</taxon>
        <taxon>Pseudomonadati</taxon>
        <taxon>Bacteroidota</taxon>
        <taxon>Flavobacteriia</taxon>
        <taxon>Flavobacteriales</taxon>
        <taxon>Weeksellaceae</taxon>
        <taxon>Chryseobacterium group</taxon>
        <taxon>Chryseobacterium</taxon>
    </lineage>
</organism>